<dbReference type="GO" id="GO:0030170">
    <property type="term" value="F:pyridoxal phosphate binding"/>
    <property type="evidence" value="ECO:0007669"/>
    <property type="project" value="InterPro"/>
</dbReference>
<accession>A0A927GTV4</accession>
<evidence type="ECO:0000256" key="1">
    <source>
        <dbReference type="ARBA" id="ARBA00001933"/>
    </source>
</evidence>
<dbReference type="AlphaFoldDB" id="A0A927GTV4"/>
<dbReference type="InterPro" id="IPR015422">
    <property type="entry name" value="PyrdxlP-dep_Trfase_small"/>
</dbReference>
<organism evidence="9 10">
    <name type="scientific">Paenibacillus sabuli</name>
    <dbReference type="NCBI Taxonomy" id="2772509"/>
    <lineage>
        <taxon>Bacteria</taxon>
        <taxon>Bacillati</taxon>
        <taxon>Bacillota</taxon>
        <taxon>Bacilli</taxon>
        <taxon>Bacillales</taxon>
        <taxon>Paenibacillaceae</taxon>
        <taxon>Paenibacillus</taxon>
    </lineage>
</organism>
<keyword evidence="9" id="KW-0032">Aminotransferase</keyword>
<evidence type="ECO:0000256" key="6">
    <source>
        <dbReference type="ARBA" id="ARBA00050776"/>
    </source>
</evidence>
<dbReference type="Pfam" id="PF00266">
    <property type="entry name" value="Aminotran_5"/>
    <property type="match status" value="1"/>
</dbReference>
<dbReference type="GO" id="GO:0008483">
    <property type="term" value="F:transaminase activity"/>
    <property type="evidence" value="ECO:0007669"/>
    <property type="project" value="UniProtKB-KW"/>
</dbReference>
<evidence type="ECO:0000259" key="8">
    <source>
        <dbReference type="Pfam" id="PF00266"/>
    </source>
</evidence>
<sequence length="396" mass="42247">MRAVKGRGGKVQKENEVLYFDHAATSWPKPQAVLDAVMSAMQHESANPGRGSHRMAVKASRVLFGGRRSLAKLFGIRNPNDIAFTLNTTAALNVAIKGFLKPGDHVIATAVEHNSVRRPLTYIREHGVEVSYVDTDEHGELDAAMVESAIRPHTALIIVNHSSNLLGSILPVADIGEVARRHGVRLLVDAAQSAGVLDIDVEAMGIDMLAFPGHKALLGPQGTGGLYLHPELDLEPLLHGGTGSQSEAEGQPDIRPDRYEAGTPNTPGIAGLRAGVETILDVGTARIRAHERELTLRLMDGLQALKGLRILGPPAGRPRTGIVSFVASEVDPSELAFILDQHYGIAVRAGYHCTPLAHGQAGTSSTGAVRASVGWTSTTDEVDAFIAAMKEIMKHY</sequence>
<dbReference type="InterPro" id="IPR015421">
    <property type="entry name" value="PyrdxlP-dep_Trfase_major"/>
</dbReference>
<feature type="region of interest" description="Disordered" evidence="7">
    <location>
        <begin position="238"/>
        <end position="267"/>
    </location>
</feature>
<dbReference type="InterPro" id="IPR000192">
    <property type="entry name" value="Aminotrans_V_dom"/>
</dbReference>
<dbReference type="PANTHER" id="PTHR43586:SF4">
    <property type="entry name" value="ISOPENICILLIN N EPIMERASE"/>
    <property type="match status" value="1"/>
</dbReference>
<dbReference type="PIRSF" id="PIRSF005572">
    <property type="entry name" value="NifS"/>
    <property type="match status" value="1"/>
</dbReference>
<dbReference type="GO" id="GO:0006534">
    <property type="term" value="P:cysteine metabolic process"/>
    <property type="evidence" value="ECO:0007669"/>
    <property type="project" value="InterPro"/>
</dbReference>
<name>A0A927GTV4_9BACL</name>
<evidence type="ECO:0000256" key="4">
    <source>
        <dbReference type="ARBA" id="ARBA00022679"/>
    </source>
</evidence>
<dbReference type="InterPro" id="IPR010970">
    <property type="entry name" value="Cys_dSase_SufS"/>
</dbReference>
<dbReference type="InterPro" id="IPR016454">
    <property type="entry name" value="Cysteine_dSase"/>
</dbReference>
<dbReference type="EC" id="2.8.1.7" evidence="3"/>
<keyword evidence="10" id="KW-1185">Reference proteome</keyword>
<proteinExistence type="inferred from homology"/>
<gene>
    <name evidence="9" type="ORF">IDH44_22690</name>
</gene>
<evidence type="ECO:0000313" key="9">
    <source>
        <dbReference type="EMBL" id="MBD2848013.1"/>
    </source>
</evidence>
<comment type="catalytic activity">
    <reaction evidence="6">
        <text>(sulfur carrier)-H + L-cysteine = (sulfur carrier)-SH + L-alanine</text>
        <dbReference type="Rhea" id="RHEA:43892"/>
        <dbReference type="Rhea" id="RHEA-COMP:14737"/>
        <dbReference type="Rhea" id="RHEA-COMP:14739"/>
        <dbReference type="ChEBI" id="CHEBI:29917"/>
        <dbReference type="ChEBI" id="CHEBI:35235"/>
        <dbReference type="ChEBI" id="CHEBI:57972"/>
        <dbReference type="ChEBI" id="CHEBI:64428"/>
        <dbReference type="EC" id="2.8.1.7"/>
    </reaction>
</comment>
<comment type="similarity">
    <text evidence="2">Belongs to the class-V pyridoxal-phosphate-dependent aminotransferase family. Csd subfamily.</text>
</comment>
<dbReference type="Gene3D" id="3.40.640.10">
    <property type="entry name" value="Type I PLP-dependent aspartate aminotransferase-like (Major domain)"/>
    <property type="match status" value="1"/>
</dbReference>
<protein>
    <recommendedName>
        <fullName evidence="3">cysteine desulfurase</fullName>
        <ecNumber evidence="3">2.8.1.7</ecNumber>
    </recommendedName>
</protein>
<dbReference type="Gene3D" id="3.90.1150.10">
    <property type="entry name" value="Aspartate Aminotransferase, domain 1"/>
    <property type="match status" value="1"/>
</dbReference>
<evidence type="ECO:0000256" key="5">
    <source>
        <dbReference type="ARBA" id="ARBA00022898"/>
    </source>
</evidence>
<dbReference type="EMBL" id="JACXIZ010000049">
    <property type="protein sequence ID" value="MBD2848013.1"/>
    <property type="molecule type" value="Genomic_DNA"/>
</dbReference>
<comment type="cofactor">
    <cofactor evidence="1">
        <name>pyridoxal 5'-phosphate</name>
        <dbReference type="ChEBI" id="CHEBI:597326"/>
    </cofactor>
</comment>
<dbReference type="SUPFAM" id="SSF53383">
    <property type="entry name" value="PLP-dependent transferases"/>
    <property type="match status" value="1"/>
</dbReference>
<dbReference type="InterPro" id="IPR015424">
    <property type="entry name" value="PyrdxlP-dep_Trfase"/>
</dbReference>
<dbReference type="InterPro" id="IPR010969">
    <property type="entry name" value="Cys_dSase-rel_unknwn_funct"/>
</dbReference>
<reference evidence="9" key="1">
    <citation type="submission" date="2020-09" db="EMBL/GenBank/DDBJ databases">
        <title>A novel bacterium of genus Paenibacillus, isolated from South China Sea.</title>
        <authorList>
            <person name="Huang H."/>
            <person name="Mo K."/>
            <person name="Hu Y."/>
        </authorList>
    </citation>
    <scope>NUCLEOTIDE SEQUENCE</scope>
    <source>
        <strain evidence="9">IB182496</strain>
    </source>
</reference>
<dbReference type="PANTHER" id="PTHR43586">
    <property type="entry name" value="CYSTEINE DESULFURASE"/>
    <property type="match status" value="1"/>
</dbReference>
<evidence type="ECO:0000313" key="10">
    <source>
        <dbReference type="Proteomes" id="UP000621560"/>
    </source>
</evidence>
<dbReference type="GO" id="GO:0031071">
    <property type="term" value="F:cysteine desulfurase activity"/>
    <property type="evidence" value="ECO:0007669"/>
    <property type="project" value="UniProtKB-EC"/>
</dbReference>
<evidence type="ECO:0000256" key="2">
    <source>
        <dbReference type="ARBA" id="ARBA00010447"/>
    </source>
</evidence>
<evidence type="ECO:0000256" key="7">
    <source>
        <dbReference type="SAM" id="MobiDB-lite"/>
    </source>
</evidence>
<comment type="caution">
    <text evidence="9">The sequence shown here is derived from an EMBL/GenBank/DDBJ whole genome shotgun (WGS) entry which is preliminary data.</text>
</comment>
<dbReference type="CDD" id="cd06453">
    <property type="entry name" value="SufS_like"/>
    <property type="match status" value="1"/>
</dbReference>
<dbReference type="Proteomes" id="UP000621560">
    <property type="component" value="Unassembled WGS sequence"/>
</dbReference>
<evidence type="ECO:0000256" key="3">
    <source>
        <dbReference type="ARBA" id="ARBA00012239"/>
    </source>
</evidence>
<feature type="domain" description="Aminotransferase class V" evidence="8">
    <location>
        <begin position="19"/>
        <end position="385"/>
    </location>
</feature>
<keyword evidence="4" id="KW-0808">Transferase</keyword>
<keyword evidence="5" id="KW-0663">Pyridoxal phosphate</keyword>
<dbReference type="NCBIfam" id="TIGR01977">
    <property type="entry name" value="am_tr_V_EF2568"/>
    <property type="match status" value="1"/>
</dbReference>